<organism evidence="1 2">
    <name type="scientific">Rhabditophanes sp. KR3021</name>
    <dbReference type="NCBI Taxonomy" id="114890"/>
    <lineage>
        <taxon>Eukaryota</taxon>
        <taxon>Metazoa</taxon>
        <taxon>Ecdysozoa</taxon>
        <taxon>Nematoda</taxon>
        <taxon>Chromadorea</taxon>
        <taxon>Rhabditida</taxon>
        <taxon>Tylenchina</taxon>
        <taxon>Panagrolaimomorpha</taxon>
        <taxon>Strongyloidoidea</taxon>
        <taxon>Alloionematidae</taxon>
        <taxon>Rhabditophanes</taxon>
    </lineage>
</organism>
<evidence type="ECO:0000313" key="1">
    <source>
        <dbReference type="Proteomes" id="UP000095286"/>
    </source>
</evidence>
<dbReference type="WBParaSite" id="RSKR_0000988300.1">
    <property type="protein sequence ID" value="RSKR_0000988300.1"/>
    <property type="gene ID" value="RSKR_0000988300"/>
</dbReference>
<reference evidence="2" key="1">
    <citation type="submission" date="2016-11" db="UniProtKB">
        <authorList>
            <consortium name="WormBaseParasite"/>
        </authorList>
    </citation>
    <scope>IDENTIFICATION</scope>
    <source>
        <strain evidence="2">KR3021</strain>
    </source>
</reference>
<sequence>MEMPMAMKAHKANKLYWKRPLEASFTRMREVNADEVEELSQGIARVSTVELPQLTLEDFKEELDGKEVPNLQSI</sequence>
<protein>
    <submittedName>
        <fullName evidence="2">Reverse transcriptase domain-containing protein</fullName>
    </submittedName>
</protein>
<evidence type="ECO:0000313" key="2">
    <source>
        <dbReference type="WBParaSite" id="RSKR_0000988300.1"/>
    </source>
</evidence>
<name>A0AC35UC77_9BILA</name>
<proteinExistence type="predicted"/>
<accession>A0AC35UC77</accession>
<dbReference type="Proteomes" id="UP000095286">
    <property type="component" value="Unplaced"/>
</dbReference>